<dbReference type="PANTHER" id="PTHR33144:SF16">
    <property type="entry name" value="OS02G0129000 PROTEIN"/>
    <property type="match status" value="1"/>
</dbReference>
<feature type="compositionally biased region" description="Acidic residues" evidence="1">
    <location>
        <begin position="1"/>
        <end position="16"/>
    </location>
</feature>
<evidence type="ECO:0000313" key="2">
    <source>
        <dbReference type="EMBL" id="MED6223162.1"/>
    </source>
</evidence>
<dbReference type="Pfam" id="PF03004">
    <property type="entry name" value="Transposase_24"/>
    <property type="match status" value="1"/>
</dbReference>
<dbReference type="InterPro" id="IPR004252">
    <property type="entry name" value="Probable_transposase_24"/>
</dbReference>
<protein>
    <submittedName>
        <fullName evidence="2">Uncharacterized protein</fullName>
    </submittedName>
</protein>
<dbReference type="Proteomes" id="UP001341840">
    <property type="component" value="Unassembled WGS sequence"/>
</dbReference>
<feature type="region of interest" description="Disordered" evidence="1">
    <location>
        <begin position="1"/>
        <end position="21"/>
    </location>
</feature>
<gene>
    <name evidence="2" type="ORF">PIB30_071292</name>
</gene>
<reference evidence="2 3" key="1">
    <citation type="journal article" date="2023" name="Plants (Basel)">
        <title>Bridging the Gap: Combining Genomics and Transcriptomics Approaches to Understand Stylosanthes scabra, an Orphan Legume from the Brazilian Caatinga.</title>
        <authorList>
            <person name="Ferreira-Neto J.R.C."/>
            <person name="da Silva M.D."/>
            <person name="Binneck E."/>
            <person name="de Melo N.F."/>
            <person name="da Silva R.H."/>
            <person name="de Melo A.L.T.M."/>
            <person name="Pandolfi V."/>
            <person name="Bustamante F.O."/>
            <person name="Brasileiro-Vidal A.C."/>
            <person name="Benko-Iseppon A.M."/>
        </authorList>
    </citation>
    <scope>NUCLEOTIDE SEQUENCE [LARGE SCALE GENOMIC DNA]</scope>
    <source>
        <tissue evidence="2">Leaves</tissue>
    </source>
</reference>
<comment type="caution">
    <text evidence="2">The sequence shown here is derived from an EMBL/GenBank/DDBJ whole genome shotgun (WGS) entry which is preliminary data.</text>
</comment>
<feature type="compositionally biased region" description="Basic and acidic residues" evidence="1">
    <location>
        <begin position="186"/>
        <end position="203"/>
    </location>
</feature>
<name>A0ABU6ZME9_9FABA</name>
<sequence>MDESENNSEDKEEDVSDLGTDKKGMSLDMYFKVHGINLEMRKMRKMSMLKEKFILPIESKQWVMQALCRARKKYKGQIKLLHFTKYKTKKQMMRNRPLHIPEVQFRKLIQYWRLPEIKAVSEKNIENRSKQTCPHRMGSTGFAIMRNQLRDSKENNEEPSRAEIFTVTRSNKKGKEIDPKSQSTIDELKSRIEAGENHEDAFV</sequence>
<proteinExistence type="predicted"/>
<dbReference type="PANTHER" id="PTHR33144">
    <property type="entry name" value="OS10G0409366 PROTEIN-RELATED"/>
    <property type="match status" value="1"/>
</dbReference>
<evidence type="ECO:0000313" key="3">
    <source>
        <dbReference type="Proteomes" id="UP001341840"/>
    </source>
</evidence>
<evidence type="ECO:0000256" key="1">
    <source>
        <dbReference type="SAM" id="MobiDB-lite"/>
    </source>
</evidence>
<keyword evidence="3" id="KW-1185">Reference proteome</keyword>
<organism evidence="2 3">
    <name type="scientific">Stylosanthes scabra</name>
    <dbReference type="NCBI Taxonomy" id="79078"/>
    <lineage>
        <taxon>Eukaryota</taxon>
        <taxon>Viridiplantae</taxon>
        <taxon>Streptophyta</taxon>
        <taxon>Embryophyta</taxon>
        <taxon>Tracheophyta</taxon>
        <taxon>Spermatophyta</taxon>
        <taxon>Magnoliopsida</taxon>
        <taxon>eudicotyledons</taxon>
        <taxon>Gunneridae</taxon>
        <taxon>Pentapetalae</taxon>
        <taxon>rosids</taxon>
        <taxon>fabids</taxon>
        <taxon>Fabales</taxon>
        <taxon>Fabaceae</taxon>
        <taxon>Papilionoideae</taxon>
        <taxon>50 kb inversion clade</taxon>
        <taxon>dalbergioids sensu lato</taxon>
        <taxon>Dalbergieae</taxon>
        <taxon>Pterocarpus clade</taxon>
        <taxon>Stylosanthes</taxon>
    </lineage>
</organism>
<accession>A0ABU6ZME9</accession>
<dbReference type="EMBL" id="JASCZI010272681">
    <property type="protein sequence ID" value="MED6223162.1"/>
    <property type="molecule type" value="Genomic_DNA"/>
</dbReference>
<feature type="region of interest" description="Disordered" evidence="1">
    <location>
        <begin position="169"/>
        <end position="203"/>
    </location>
</feature>